<dbReference type="GO" id="GO:0004252">
    <property type="term" value="F:serine-type endopeptidase activity"/>
    <property type="evidence" value="ECO:0007669"/>
    <property type="project" value="InterPro"/>
</dbReference>
<dbReference type="PANTHER" id="PTHR43343:SF3">
    <property type="entry name" value="PROTEASE DO-LIKE 8, CHLOROPLASTIC"/>
    <property type="match status" value="1"/>
</dbReference>
<keyword evidence="2" id="KW-0645">Protease</keyword>
<dbReference type="PRINTS" id="PR00834">
    <property type="entry name" value="PROTEASES2C"/>
</dbReference>
<dbReference type="CDD" id="cd06779">
    <property type="entry name" value="cpPDZ_Deg_HtrA-like"/>
    <property type="match status" value="1"/>
</dbReference>
<comment type="caution">
    <text evidence="6">The sequence shown here is derived from an EMBL/GenBank/DDBJ whole genome shotgun (WGS) entry which is preliminary data.</text>
</comment>
<name>A0A9D0YU99_9FIRM</name>
<dbReference type="InterPro" id="IPR001940">
    <property type="entry name" value="Peptidase_S1C"/>
</dbReference>
<dbReference type="InterPro" id="IPR009003">
    <property type="entry name" value="Peptidase_S1_PA"/>
</dbReference>
<dbReference type="PROSITE" id="PS50106">
    <property type="entry name" value="PDZ"/>
    <property type="match status" value="1"/>
</dbReference>
<evidence type="ECO:0000313" key="7">
    <source>
        <dbReference type="Proteomes" id="UP000886819"/>
    </source>
</evidence>
<protein>
    <submittedName>
        <fullName evidence="6">Trypsin-like peptidase domain-containing protein</fullName>
    </submittedName>
</protein>
<feature type="domain" description="PDZ" evidence="5">
    <location>
        <begin position="273"/>
        <end position="364"/>
    </location>
</feature>
<feature type="transmembrane region" description="Helical" evidence="4">
    <location>
        <begin position="12"/>
        <end position="34"/>
    </location>
</feature>
<organism evidence="6 7">
    <name type="scientific">Candidatus Avichristensenella intestinipullorum</name>
    <dbReference type="NCBI Taxonomy" id="2840693"/>
    <lineage>
        <taxon>Bacteria</taxon>
        <taxon>Bacillati</taxon>
        <taxon>Bacillota</taxon>
        <taxon>Clostridia</taxon>
        <taxon>Candidatus Avichristensenella</taxon>
    </lineage>
</organism>
<comment type="similarity">
    <text evidence="1">Belongs to the peptidase S1C family.</text>
</comment>
<evidence type="ECO:0000313" key="6">
    <source>
        <dbReference type="EMBL" id="HIQ62093.1"/>
    </source>
</evidence>
<dbReference type="InterPro" id="IPR001478">
    <property type="entry name" value="PDZ"/>
</dbReference>
<dbReference type="Gene3D" id="2.30.42.10">
    <property type="match status" value="1"/>
</dbReference>
<dbReference type="AlphaFoldDB" id="A0A9D0YU99"/>
<dbReference type="PANTHER" id="PTHR43343">
    <property type="entry name" value="PEPTIDASE S12"/>
    <property type="match status" value="1"/>
</dbReference>
<keyword evidence="3" id="KW-0378">Hydrolase</keyword>
<dbReference type="InterPro" id="IPR051201">
    <property type="entry name" value="Chloro_Bact_Ser_Proteases"/>
</dbReference>
<dbReference type="Proteomes" id="UP000886819">
    <property type="component" value="Unassembled WGS sequence"/>
</dbReference>
<reference evidence="6" key="1">
    <citation type="submission" date="2020-10" db="EMBL/GenBank/DDBJ databases">
        <authorList>
            <person name="Gilroy R."/>
        </authorList>
    </citation>
    <scope>NUCLEOTIDE SEQUENCE</scope>
    <source>
        <strain evidence="6">ChiHile30-977</strain>
    </source>
</reference>
<accession>A0A9D0YU99</accession>
<dbReference type="SUPFAM" id="SSF50156">
    <property type="entry name" value="PDZ domain-like"/>
    <property type="match status" value="1"/>
</dbReference>
<dbReference type="EMBL" id="DVFI01000010">
    <property type="protein sequence ID" value="HIQ62093.1"/>
    <property type="molecule type" value="Genomic_DNA"/>
</dbReference>
<keyword evidence="4" id="KW-0812">Transmembrane</keyword>
<sequence>MKEKHGKKGRIIAMAMAFVMVGVLGGIALTANFLPHTDASAEDIVSLLEATEASTAEELESPFKAVYEQVSASVVGIEVSTQMQIVNGRIENNTAFVGSGVVISDDGYVLTNHHVIEGAVNVYVISGDQEIAAEVVESDEATDVAVLKAEGLDAPAAKIGDSNALSVGDWALVVGNPLGEEYANTLTVGVISGLNREVSSRTSDGRQTTTTMIQTNAAINSGNSGGGLFNINGELVGITSMKLSNNGYLGTAAIEGIGFAIPVNTVADVASDLITYGEVQTPRLGVTVQEILSDYDEPTEDSLPRGLLVINVEADSPASEAGIQPYDVIVRADGERIESVDDLSSILQSHEIGEFIEVTVYRIEGLRSSSAVLDYSQGEEITMSVEVRVID</sequence>
<keyword evidence="4" id="KW-1133">Transmembrane helix</keyword>
<dbReference type="Pfam" id="PF13180">
    <property type="entry name" value="PDZ_2"/>
    <property type="match status" value="1"/>
</dbReference>
<evidence type="ECO:0000256" key="1">
    <source>
        <dbReference type="ARBA" id="ARBA00010541"/>
    </source>
</evidence>
<gene>
    <name evidence="6" type="ORF">IAA66_00725</name>
</gene>
<dbReference type="InterPro" id="IPR036034">
    <property type="entry name" value="PDZ_sf"/>
</dbReference>
<dbReference type="Pfam" id="PF13365">
    <property type="entry name" value="Trypsin_2"/>
    <property type="match status" value="1"/>
</dbReference>
<evidence type="ECO:0000256" key="2">
    <source>
        <dbReference type="ARBA" id="ARBA00022670"/>
    </source>
</evidence>
<reference evidence="6" key="2">
    <citation type="journal article" date="2021" name="PeerJ">
        <title>Extensive microbial diversity within the chicken gut microbiome revealed by metagenomics and culture.</title>
        <authorList>
            <person name="Gilroy R."/>
            <person name="Ravi A."/>
            <person name="Getino M."/>
            <person name="Pursley I."/>
            <person name="Horton D.L."/>
            <person name="Alikhan N.F."/>
            <person name="Baker D."/>
            <person name="Gharbi K."/>
            <person name="Hall N."/>
            <person name="Watson M."/>
            <person name="Adriaenssens E.M."/>
            <person name="Foster-Nyarko E."/>
            <person name="Jarju S."/>
            <person name="Secka A."/>
            <person name="Antonio M."/>
            <person name="Oren A."/>
            <person name="Chaudhuri R.R."/>
            <person name="La Ragione R."/>
            <person name="Hildebrand F."/>
            <person name="Pallen M.J."/>
        </authorList>
    </citation>
    <scope>NUCLEOTIDE SEQUENCE</scope>
    <source>
        <strain evidence="6">ChiHile30-977</strain>
    </source>
</reference>
<dbReference type="Gene3D" id="2.40.10.10">
    <property type="entry name" value="Trypsin-like serine proteases"/>
    <property type="match status" value="2"/>
</dbReference>
<dbReference type="GO" id="GO:0006508">
    <property type="term" value="P:proteolysis"/>
    <property type="evidence" value="ECO:0007669"/>
    <property type="project" value="UniProtKB-KW"/>
</dbReference>
<dbReference type="SUPFAM" id="SSF50494">
    <property type="entry name" value="Trypsin-like serine proteases"/>
    <property type="match status" value="1"/>
</dbReference>
<evidence type="ECO:0000256" key="4">
    <source>
        <dbReference type="SAM" id="Phobius"/>
    </source>
</evidence>
<evidence type="ECO:0000256" key="3">
    <source>
        <dbReference type="ARBA" id="ARBA00022801"/>
    </source>
</evidence>
<evidence type="ECO:0000259" key="5">
    <source>
        <dbReference type="PROSITE" id="PS50106"/>
    </source>
</evidence>
<dbReference type="SMART" id="SM00228">
    <property type="entry name" value="PDZ"/>
    <property type="match status" value="1"/>
</dbReference>
<keyword evidence="4" id="KW-0472">Membrane</keyword>
<proteinExistence type="inferred from homology"/>
<dbReference type="InterPro" id="IPR043504">
    <property type="entry name" value="Peptidase_S1_PA_chymotrypsin"/>
</dbReference>